<sequence length="210" mass="22560">MDRREASRAQDRLGNLGGGDGAHAHHHGALQGSGGSALDIGYVHGDVPVLLDVAHRNARLEQGPLEGEGAPQEEAHKIVPPVFLHVRWFLDALPVHPHSVPGQIRGEVGAGSHDLRLRISRLGDVEDGAGFRVPLGEDEEIIGQILGQDHQVSLDVPLAHARRGESPLSLPDHLPDFPGRNAGVIEGLHPFSTSRIFLTSTPFASRVFRI</sequence>
<gene>
    <name evidence="2" type="ORF">SDC9_125437</name>
</gene>
<proteinExistence type="predicted"/>
<protein>
    <submittedName>
        <fullName evidence="2">Uncharacterized protein</fullName>
    </submittedName>
</protein>
<comment type="caution">
    <text evidence="2">The sequence shown here is derived from an EMBL/GenBank/DDBJ whole genome shotgun (WGS) entry which is preliminary data.</text>
</comment>
<dbReference type="AlphaFoldDB" id="A0A645CN18"/>
<organism evidence="2">
    <name type="scientific">bioreactor metagenome</name>
    <dbReference type="NCBI Taxonomy" id="1076179"/>
    <lineage>
        <taxon>unclassified sequences</taxon>
        <taxon>metagenomes</taxon>
        <taxon>ecological metagenomes</taxon>
    </lineage>
</organism>
<dbReference type="EMBL" id="VSSQ01028633">
    <property type="protein sequence ID" value="MPM78426.1"/>
    <property type="molecule type" value="Genomic_DNA"/>
</dbReference>
<reference evidence="2" key="1">
    <citation type="submission" date="2019-08" db="EMBL/GenBank/DDBJ databases">
        <authorList>
            <person name="Kucharzyk K."/>
            <person name="Murdoch R.W."/>
            <person name="Higgins S."/>
            <person name="Loffler F."/>
        </authorList>
    </citation>
    <scope>NUCLEOTIDE SEQUENCE</scope>
</reference>
<feature type="region of interest" description="Disordered" evidence="1">
    <location>
        <begin position="1"/>
        <end position="31"/>
    </location>
</feature>
<evidence type="ECO:0000256" key="1">
    <source>
        <dbReference type="SAM" id="MobiDB-lite"/>
    </source>
</evidence>
<accession>A0A645CN18</accession>
<name>A0A645CN18_9ZZZZ</name>
<feature type="compositionally biased region" description="Basic and acidic residues" evidence="1">
    <location>
        <begin position="1"/>
        <end position="11"/>
    </location>
</feature>
<evidence type="ECO:0000313" key="2">
    <source>
        <dbReference type="EMBL" id="MPM78426.1"/>
    </source>
</evidence>